<keyword evidence="3" id="KW-1185">Reference proteome</keyword>
<dbReference type="PANTHER" id="PTHR43031">
    <property type="entry name" value="FAD-DEPENDENT OXIDOREDUCTASE"/>
    <property type="match status" value="1"/>
</dbReference>
<proteinExistence type="predicted"/>
<comment type="caution">
    <text evidence="2">The sequence shown here is derived from an EMBL/GenBank/DDBJ whole genome shotgun (WGS) entry which is preliminary data.</text>
</comment>
<dbReference type="InterPro" id="IPR036873">
    <property type="entry name" value="Rhodanese-like_dom_sf"/>
</dbReference>
<protein>
    <submittedName>
        <fullName evidence="2">Sulfurtransferase</fullName>
    </submittedName>
</protein>
<dbReference type="EMBL" id="MTSD02000003">
    <property type="protein sequence ID" value="OOV87420.1"/>
    <property type="molecule type" value="Genomic_DNA"/>
</dbReference>
<dbReference type="PROSITE" id="PS50206">
    <property type="entry name" value="RHODANESE_3"/>
    <property type="match status" value="1"/>
</dbReference>
<dbReference type="SUPFAM" id="SSF52821">
    <property type="entry name" value="Rhodanese/Cell cycle control phosphatase"/>
    <property type="match status" value="1"/>
</dbReference>
<dbReference type="Gene3D" id="3.40.250.10">
    <property type="entry name" value="Rhodanese-like domain"/>
    <property type="match status" value="1"/>
</dbReference>
<accession>A0A1T1HCF9</accession>
<organism evidence="2 3">
    <name type="scientific">Oceanospirillum linum</name>
    <dbReference type="NCBI Taxonomy" id="966"/>
    <lineage>
        <taxon>Bacteria</taxon>
        <taxon>Pseudomonadati</taxon>
        <taxon>Pseudomonadota</taxon>
        <taxon>Gammaproteobacteria</taxon>
        <taxon>Oceanospirillales</taxon>
        <taxon>Oceanospirillaceae</taxon>
        <taxon>Oceanospirillum</taxon>
    </lineage>
</organism>
<dbReference type="STRING" id="966.BTA35_0209590"/>
<dbReference type="PANTHER" id="PTHR43031:SF18">
    <property type="entry name" value="RHODANESE-RELATED SULFURTRANSFERASES"/>
    <property type="match status" value="1"/>
</dbReference>
<evidence type="ECO:0000313" key="2">
    <source>
        <dbReference type="EMBL" id="OOV87420.1"/>
    </source>
</evidence>
<dbReference type="Pfam" id="PF00581">
    <property type="entry name" value="Rhodanese"/>
    <property type="match status" value="1"/>
</dbReference>
<dbReference type="GO" id="GO:0016740">
    <property type="term" value="F:transferase activity"/>
    <property type="evidence" value="ECO:0007669"/>
    <property type="project" value="UniProtKB-KW"/>
</dbReference>
<dbReference type="SMART" id="SM00450">
    <property type="entry name" value="RHOD"/>
    <property type="match status" value="1"/>
</dbReference>
<name>A0A1T1HCF9_OCELI</name>
<feature type="domain" description="Rhodanese" evidence="1">
    <location>
        <begin position="35"/>
        <end position="125"/>
    </location>
</feature>
<reference evidence="2" key="1">
    <citation type="submission" date="2017-02" db="EMBL/GenBank/DDBJ databases">
        <title>Draft Genome Sequence of the Salt Water Bacterium Oceanospirillum linum ATCC 11336.</title>
        <authorList>
            <person name="Trachtenberg A.M."/>
            <person name="Carney J.G."/>
            <person name="Linnane J.D."/>
            <person name="Rheaume B.A."/>
            <person name="Pitts N.L."/>
            <person name="Mykles D.L."/>
            <person name="Maclea K.S."/>
        </authorList>
    </citation>
    <scope>NUCLEOTIDE SEQUENCE [LARGE SCALE GENOMIC DNA]</scope>
    <source>
        <strain evidence="2">ATCC 11336</strain>
    </source>
</reference>
<evidence type="ECO:0000259" key="1">
    <source>
        <dbReference type="PROSITE" id="PS50206"/>
    </source>
</evidence>
<dbReference type="Proteomes" id="UP000190064">
    <property type="component" value="Unassembled WGS sequence"/>
</dbReference>
<sequence length="126" mass="13815">MMVGTFAILLILWLGYEFMTGNKAISCQQATLLVNREDGVFLDIRDRGDFRNGHIAGAVNISMASLKDRVGELEKYKAKPIIVVCKMGNTASAAVSELQKAGFEKSCVMRGGMSNWQNDNLPVVTK</sequence>
<evidence type="ECO:0000313" key="3">
    <source>
        <dbReference type="Proteomes" id="UP000190064"/>
    </source>
</evidence>
<dbReference type="InterPro" id="IPR050229">
    <property type="entry name" value="GlpE_sulfurtransferase"/>
</dbReference>
<dbReference type="CDD" id="cd00158">
    <property type="entry name" value="RHOD"/>
    <property type="match status" value="1"/>
</dbReference>
<dbReference type="InterPro" id="IPR001763">
    <property type="entry name" value="Rhodanese-like_dom"/>
</dbReference>
<gene>
    <name evidence="2" type="ORF">BTA35_0209590</name>
</gene>
<dbReference type="AlphaFoldDB" id="A0A1T1HCF9"/>